<dbReference type="EMBL" id="CP023693">
    <property type="protein sequence ID" value="QEV31069.1"/>
    <property type="molecule type" value="Genomic_DNA"/>
</dbReference>
<dbReference type="Proteomes" id="UP000326029">
    <property type="component" value="Chromosome"/>
</dbReference>
<evidence type="ECO:0000313" key="3">
    <source>
        <dbReference type="EMBL" id="QEV31069.1"/>
    </source>
</evidence>
<evidence type="ECO:0000313" key="2">
    <source>
        <dbReference type="EMBL" id="GGR19538.1"/>
    </source>
</evidence>
<evidence type="ECO:0000259" key="1">
    <source>
        <dbReference type="Pfam" id="PF13349"/>
    </source>
</evidence>
<dbReference type="RefSeq" id="WP_062760997.1">
    <property type="nucleotide sequence ID" value="NZ_BMSJ01000003.1"/>
</dbReference>
<reference evidence="3 4" key="2">
    <citation type="submission" date="2017-09" db="EMBL/GenBank/DDBJ databases">
        <authorList>
            <person name="Lee N."/>
            <person name="Cho B.-K."/>
        </authorList>
    </citation>
    <scope>NUCLEOTIDE SEQUENCE [LARGE SCALE GENOMIC DNA]</scope>
    <source>
        <strain evidence="3 4">ATCC 19740</strain>
    </source>
</reference>
<protein>
    <recommendedName>
        <fullName evidence="1">DUF4097 domain-containing protein</fullName>
    </recommendedName>
</protein>
<keyword evidence="4" id="KW-1185">Reference proteome</keyword>
<reference evidence="2" key="3">
    <citation type="submission" date="2023-08" db="EMBL/GenBank/DDBJ databases">
        <authorList>
            <person name="Sun Q."/>
            <person name="Ohkuma M."/>
        </authorList>
    </citation>
    <scope>NUCLEOTIDE SEQUENCE</scope>
    <source>
        <strain evidence="2">JCM 4205</strain>
    </source>
</reference>
<dbReference type="EMBL" id="BMSJ01000003">
    <property type="protein sequence ID" value="GGR19538.1"/>
    <property type="molecule type" value="Genomic_DNA"/>
</dbReference>
<dbReference type="Pfam" id="PF13349">
    <property type="entry name" value="DUF4097"/>
    <property type="match status" value="1"/>
</dbReference>
<reference evidence="2 5" key="1">
    <citation type="journal article" date="2014" name="Int. J. Syst. Evol. Microbiol.">
        <title>Complete genome sequence of Corynebacterium casei LMG S-19264T (=DSM 44701T), isolated from a smear-ripened cheese.</title>
        <authorList>
            <consortium name="US DOE Joint Genome Institute (JGI-PGF)"/>
            <person name="Walter F."/>
            <person name="Albersmeier A."/>
            <person name="Kalinowski J."/>
            <person name="Ruckert C."/>
        </authorList>
    </citation>
    <scope>NUCLEOTIDE SEQUENCE [LARGE SCALE GENOMIC DNA]</scope>
    <source>
        <strain evidence="2 5">JCM 4205</strain>
    </source>
</reference>
<sequence>MQKFDTPTPIAAVFDVPAGRVQVIAATRTDTVVEVLPMNPSKSRDAKAAEQASVEYADGVLRVVVPVKNQYFTSSGSVEVTVRLPVGSRVEGKAAATEFRGVGRLGEVVFDGAYRRIKIDEAAGVRLTAVDGTVEVGRLRGSAEISTTRGDLRIAEALGGTVTLRTQQGDISVAAARGVSASLDAGTSHGRVGNDLRNDGTATLTIHATTVKGDINARSL</sequence>
<dbReference type="GeneID" id="95452519"/>
<accession>A0AAV4KGM7</accession>
<feature type="domain" description="DUF4097" evidence="1">
    <location>
        <begin position="122"/>
        <end position="217"/>
    </location>
</feature>
<evidence type="ECO:0000313" key="5">
    <source>
        <dbReference type="Proteomes" id="UP000642014"/>
    </source>
</evidence>
<name>A0AAV4KGM7_9ACTN</name>
<evidence type="ECO:0000313" key="4">
    <source>
        <dbReference type="Proteomes" id="UP000326029"/>
    </source>
</evidence>
<gene>
    <name evidence="3" type="ORF">CP977_01890</name>
    <name evidence="2" type="ORF">GCM10010497_22090</name>
</gene>
<dbReference type="InterPro" id="IPR025164">
    <property type="entry name" value="Toastrack_DUF4097"/>
</dbReference>
<dbReference type="Proteomes" id="UP000642014">
    <property type="component" value="Unassembled WGS sequence"/>
</dbReference>
<dbReference type="AlphaFoldDB" id="A0AAV4KGM7"/>
<organism evidence="2 5">
    <name type="scientific">Streptomyces cinereoruber</name>
    <dbReference type="NCBI Taxonomy" id="67260"/>
    <lineage>
        <taxon>Bacteria</taxon>
        <taxon>Bacillati</taxon>
        <taxon>Actinomycetota</taxon>
        <taxon>Actinomycetes</taxon>
        <taxon>Kitasatosporales</taxon>
        <taxon>Streptomycetaceae</taxon>
        <taxon>Streptomyces</taxon>
    </lineage>
</organism>
<proteinExistence type="predicted"/>